<comment type="catalytic activity">
    <reaction evidence="8">
        <text>tRNA(Leu) + L-leucine + ATP = L-leucyl-tRNA(Leu) + AMP + diphosphate</text>
        <dbReference type="Rhea" id="RHEA:11688"/>
        <dbReference type="Rhea" id="RHEA-COMP:9613"/>
        <dbReference type="Rhea" id="RHEA-COMP:9622"/>
        <dbReference type="ChEBI" id="CHEBI:30616"/>
        <dbReference type="ChEBI" id="CHEBI:33019"/>
        <dbReference type="ChEBI" id="CHEBI:57427"/>
        <dbReference type="ChEBI" id="CHEBI:78442"/>
        <dbReference type="ChEBI" id="CHEBI:78494"/>
        <dbReference type="ChEBI" id="CHEBI:456215"/>
        <dbReference type="EC" id="6.1.1.4"/>
    </reaction>
</comment>
<dbReference type="EMBL" id="FNBK01000002">
    <property type="protein sequence ID" value="SDE94652.1"/>
    <property type="molecule type" value="Genomic_DNA"/>
</dbReference>
<dbReference type="InterPro" id="IPR013155">
    <property type="entry name" value="M/V/L/I-tRNA-synth_anticd-bd"/>
</dbReference>
<dbReference type="InterPro" id="IPR020791">
    <property type="entry name" value="Leu-tRNA-lgase_arc"/>
</dbReference>
<keyword evidence="14" id="KW-1185">Reference proteome</keyword>
<dbReference type="EC" id="6.1.1.4" evidence="8"/>
<dbReference type="GO" id="GO:0004823">
    <property type="term" value="F:leucine-tRNA ligase activity"/>
    <property type="evidence" value="ECO:0007669"/>
    <property type="project" value="UniProtKB-UniRule"/>
</dbReference>
<keyword evidence="6 8" id="KW-0648">Protein biosynthesis</keyword>
<evidence type="ECO:0000256" key="7">
    <source>
        <dbReference type="ARBA" id="ARBA00023146"/>
    </source>
</evidence>
<dbReference type="NCBIfam" id="NF008957">
    <property type="entry name" value="PRK12300.1"/>
    <property type="match status" value="1"/>
</dbReference>
<dbReference type="Pfam" id="PF00133">
    <property type="entry name" value="tRNA-synt_1"/>
    <property type="match status" value="1"/>
</dbReference>
<name>A0A1G7H2J1_9EURY</name>
<dbReference type="InterPro" id="IPR002300">
    <property type="entry name" value="aa-tRNA-synth_Ia"/>
</dbReference>
<evidence type="ECO:0000256" key="3">
    <source>
        <dbReference type="ARBA" id="ARBA00022598"/>
    </source>
</evidence>
<feature type="domain" description="Aminoacyl-tRNA synthetase class Ia" evidence="11">
    <location>
        <begin position="12"/>
        <end position="661"/>
    </location>
</feature>
<feature type="short sequence motif" description="'HIGH' region" evidence="8">
    <location>
        <begin position="40"/>
        <end position="50"/>
    </location>
</feature>
<sequence length="990" mass="113263">MDYEPQELEARWRDRWAEAGRYEADPDGEAEPTFITVPYPYPSGGMHIGHCRTYTVPDVYARYRRLQGDDVLFPIAWHVTGTPIIGAVERLKKGEEDQLSVLRDTYNVPEDTLEDLETPMGYARYFIENHYKSGMKQLGLSIDWRREFTTNDERYSKFITWQYERLKERGLLEKGLHPVKFCTDEENPVTTHDLLEGEEAEFQEYTLVKFESEVDGADTILPMATLRPETVRGVTNAYAHPDGEYVRATVDDETWVVSSAAVEKLRLQERDIEIREELSGADLIGETVTNPITGDEVLILPATFVDTDNATGVVMSVPAHSPDDYLALQEAKADDERMAEYGIDPADVADIEPIPILDIEDYGEIPAKTAVEDAGIESSDDPELEGVTADLYQAEFHQGIMHDDYGEFAGMTVENVREEFRAHYQDEGAFDEMYEFTEEVVCRCGGDVEVAKQDTWFLRYNDAEWTEKAHRVLDGIDTIPENTRDQYDHTIDWLNEWPCIRNYGLGTRLPWDEDFVIEPLSDSTIYMSYYTIAHRLDEIPPEDLDPEFFDALFYGEDAVDAPDERALELREEFEHWYPVDWRCSGNDLINNHLTFFQFHHGELFPEDKWPQGITIMGMGLLEGEAMSSSKGHVVLPSKAIDEYGADTVRFFLLNSAEPWQDYDWRDDLVGSTRDQLERFWSRAQEVIDFDIDEMVEITLEVEGEETTDVAIDEEARPDLEHIDRWLLSKLQSTIREATEAMEGFETRTASQAIFYSFEEHLKWYRRRADLDREGAQWTLREVLRTRLRLLAPFVPFMANELHEQLTGEPAEDADWPEPDPAFEDETVERRERLVEAVTDDIHDIVDVTGTDPDTVRVYVAADWKRDVFETVRERAERSSGDGASGDSREQGLDVGAIMGQVMEDPDLREKGDAVNDLVQDLVELVRERDADELAALADVDEQAVYADAGSFLESEFDATVEVYDEADPDAVDPDGKADSAVPFRPAIHLE</sequence>
<dbReference type="GO" id="GO:0005737">
    <property type="term" value="C:cytoplasm"/>
    <property type="evidence" value="ECO:0007669"/>
    <property type="project" value="UniProtKB-SubCell"/>
</dbReference>
<dbReference type="OrthoDB" id="23906at2157"/>
<dbReference type="InterPro" id="IPR004493">
    <property type="entry name" value="Leu-tRNA-synth_Ia_arc/euk"/>
</dbReference>
<dbReference type="GO" id="GO:0005524">
    <property type="term" value="F:ATP binding"/>
    <property type="evidence" value="ECO:0007669"/>
    <property type="project" value="UniProtKB-UniRule"/>
</dbReference>
<keyword evidence="5 8" id="KW-0067">ATP-binding</keyword>
<dbReference type="STRING" id="660518.SAMN05216218_102302"/>
<feature type="region of interest" description="Disordered" evidence="10">
    <location>
        <begin position="967"/>
        <end position="990"/>
    </location>
</feature>
<evidence type="ECO:0000256" key="8">
    <source>
        <dbReference type="HAMAP-Rule" id="MF_00049"/>
    </source>
</evidence>
<evidence type="ECO:0000256" key="9">
    <source>
        <dbReference type="RuleBase" id="RU363035"/>
    </source>
</evidence>
<dbReference type="PANTHER" id="PTHR45794:SF1">
    <property type="entry name" value="LEUCINE--TRNA LIGASE, CYTOPLASMIC"/>
    <property type="match status" value="1"/>
</dbReference>
<dbReference type="SUPFAM" id="SSF47323">
    <property type="entry name" value="Anticodon-binding domain of a subclass of class I aminoacyl-tRNA synthetases"/>
    <property type="match status" value="1"/>
</dbReference>
<dbReference type="PANTHER" id="PTHR45794">
    <property type="entry name" value="LEUCYL-TRNA SYNTHETASE"/>
    <property type="match status" value="1"/>
</dbReference>
<dbReference type="SUPFAM" id="SSF50677">
    <property type="entry name" value="ValRS/IleRS/LeuRS editing domain"/>
    <property type="match status" value="1"/>
</dbReference>
<dbReference type="Gene3D" id="3.30.2320.20">
    <property type="entry name" value="Class I aminoacyl-tRNA synthetases (RS)"/>
    <property type="match status" value="1"/>
</dbReference>
<keyword evidence="3 8" id="KW-0436">Ligase</keyword>
<evidence type="ECO:0000256" key="10">
    <source>
        <dbReference type="SAM" id="MobiDB-lite"/>
    </source>
</evidence>
<dbReference type="HAMAP" id="MF_00049_A">
    <property type="entry name" value="Leu_tRNA_synth_A"/>
    <property type="match status" value="1"/>
</dbReference>
<dbReference type="Pfam" id="PF08264">
    <property type="entry name" value="Anticodon_1"/>
    <property type="match status" value="1"/>
</dbReference>
<dbReference type="Gene3D" id="3.90.740.10">
    <property type="entry name" value="Valyl/Leucyl/Isoleucyl-tRNA synthetase, editing domain"/>
    <property type="match status" value="1"/>
</dbReference>
<dbReference type="Proteomes" id="UP000199076">
    <property type="component" value="Unassembled WGS sequence"/>
</dbReference>
<evidence type="ECO:0000256" key="1">
    <source>
        <dbReference type="ARBA" id="ARBA00005594"/>
    </source>
</evidence>
<dbReference type="NCBIfam" id="TIGR00395">
    <property type="entry name" value="leuS_arch"/>
    <property type="match status" value="1"/>
</dbReference>
<gene>
    <name evidence="8" type="primary">leuS</name>
    <name evidence="13" type="ORF">SAMN05216218_102302</name>
</gene>
<dbReference type="Gene3D" id="1.10.10.720">
    <property type="entry name" value="leucyl-tRNA synthetase"/>
    <property type="match status" value="1"/>
</dbReference>
<keyword evidence="4 8" id="KW-0547">Nucleotide-binding</keyword>
<dbReference type="InterPro" id="IPR001412">
    <property type="entry name" value="aa-tRNA-synth_I_CS"/>
</dbReference>
<dbReference type="SUPFAM" id="SSF52374">
    <property type="entry name" value="Nucleotidylyl transferase"/>
    <property type="match status" value="1"/>
</dbReference>
<dbReference type="GO" id="GO:0006429">
    <property type="term" value="P:leucyl-tRNA aminoacylation"/>
    <property type="evidence" value="ECO:0007669"/>
    <property type="project" value="UniProtKB-UniRule"/>
</dbReference>
<feature type="domain" description="Methionyl/Valyl/Leucyl/Isoleucyl-tRNA synthetase anticodon-binding" evidence="12">
    <location>
        <begin position="723"/>
        <end position="838"/>
    </location>
</feature>
<proteinExistence type="inferred from homology"/>
<dbReference type="AlphaFoldDB" id="A0A1G7H2J1"/>
<dbReference type="Gene3D" id="3.40.50.620">
    <property type="entry name" value="HUPs"/>
    <property type="match status" value="1"/>
</dbReference>
<comment type="caution">
    <text evidence="8">Lacks conserved residue(s) required for the propagation of feature annotation.</text>
</comment>
<evidence type="ECO:0000313" key="13">
    <source>
        <dbReference type="EMBL" id="SDE94652.1"/>
    </source>
</evidence>
<dbReference type="Gene3D" id="1.10.730.10">
    <property type="entry name" value="Isoleucyl-tRNA Synthetase, Domain 1"/>
    <property type="match status" value="1"/>
</dbReference>
<evidence type="ECO:0000313" key="14">
    <source>
        <dbReference type="Proteomes" id="UP000199076"/>
    </source>
</evidence>
<evidence type="ECO:0000259" key="12">
    <source>
        <dbReference type="Pfam" id="PF08264"/>
    </source>
</evidence>
<dbReference type="GO" id="GO:0002161">
    <property type="term" value="F:aminoacyl-tRNA deacylase activity"/>
    <property type="evidence" value="ECO:0007669"/>
    <property type="project" value="InterPro"/>
</dbReference>
<dbReference type="InterPro" id="IPR014729">
    <property type="entry name" value="Rossmann-like_a/b/a_fold"/>
</dbReference>
<reference evidence="14" key="1">
    <citation type="submission" date="2016-10" db="EMBL/GenBank/DDBJ databases">
        <authorList>
            <person name="Varghese N."/>
            <person name="Submissions S."/>
        </authorList>
    </citation>
    <scope>NUCLEOTIDE SEQUENCE [LARGE SCALE GENOMIC DNA]</scope>
    <source>
        <strain evidence="14">IBRC-M 10760</strain>
    </source>
</reference>
<dbReference type="InterPro" id="IPR009080">
    <property type="entry name" value="tRNAsynth_Ia_anticodon-bd"/>
</dbReference>
<keyword evidence="7 8" id="KW-0030">Aminoacyl-tRNA synthetase</keyword>
<dbReference type="InterPro" id="IPR009008">
    <property type="entry name" value="Val/Leu/Ile-tRNA-synth_edit"/>
</dbReference>
<evidence type="ECO:0000259" key="11">
    <source>
        <dbReference type="Pfam" id="PF00133"/>
    </source>
</evidence>
<comment type="similarity">
    <text evidence="1 8 9">Belongs to the class-I aminoacyl-tRNA synthetase family.</text>
</comment>
<accession>A0A1G7H2J1</accession>
<organism evidence="13 14">
    <name type="scientific">Halorientalis regularis</name>
    <dbReference type="NCBI Taxonomy" id="660518"/>
    <lineage>
        <taxon>Archaea</taxon>
        <taxon>Methanobacteriati</taxon>
        <taxon>Methanobacteriota</taxon>
        <taxon>Stenosarchaea group</taxon>
        <taxon>Halobacteria</taxon>
        <taxon>Halobacteriales</taxon>
        <taxon>Haloarculaceae</taxon>
        <taxon>Halorientalis</taxon>
    </lineage>
</organism>
<dbReference type="PROSITE" id="PS00178">
    <property type="entry name" value="AA_TRNA_LIGASE_I"/>
    <property type="match status" value="1"/>
</dbReference>
<keyword evidence="2 8" id="KW-0963">Cytoplasm</keyword>
<evidence type="ECO:0000256" key="6">
    <source>
        <dbReference type="ARBA" id="ARBA00022917"/>
    </source>
</evidence>
<evidence type="ECO:0000256" key="5">
    <source>
        <dbReference type="ARBA" id="ARBA00022840"/>
    </source>
</evidence>
<dbReference type="RefSeq" id="WP_092688313.1">
    <property type="nucleotide sequence ID" value="NZ_FNBK01000002.1"/>
</dbReference>
<feature type="short sequence motif" description="'KMSKS' region" evidence="8">
    <location>
        <begin position="625"/>
        <end position="629"/>
    </location>
</feature>
<comment type="subcellular location">
    <subcellularLocation>
        <location evidence="8">Cytoplasm</location>
    </subcellularLocation>
</comment>
<evidence type="ECO:0000256" key="2">
    <source>
        <dbReference type="ARBA" id="ARBA00022490"/>
    </source>
</evidence>
<protein>
    <recommendedName>
        <fullName evidence="8">Leucine--tRNA ligase</fullName>
        <ecNumber evidence="8">6.1.1.4</ecNumber>
    </recommendedName>
    <alternativeName>
        <fullName evidence="8">Leucyl-tRNA synthetase</fullName>
        <shortName evidence="8">LeuRS</shortName>
    </alternativeName>
</protein>
<evidence type="ECO:0000256" key="4">
    <source>
        <dbReference type="ARBA" id="ARBA00022741"/>
    </source>
</evidence>